<dbReference type="GO" id="GO:0003676">
    <property type="term" value="F:nucleic acid binding"/>
    <property type="evidence" value="ECO:0007669"/>
    <property type="project" value="InterPro"/>
</dbReference>
<dbReference type="Gene3D" id="3.30.420.10">
    <property type="entry name" value="Ribonuclease H-like superfamily/Ribonuclease H"/>
    <property type="match status" value="1"/>
</dbReference>
<evidence type="ECO:0000313" key="3">
    <source>
        <dbReference type="Proteomes" id="UP000591131"/>
    </source>
</evidence>
<dbReference type="EMBL" id="JAAPAO010001416">
    <property type="protein sequence ID" value="KAF4649815.1"/>
    <property type="molecule type" value="Genomic_DNA"/>
</dbReference>
<sequence length="1101" mass="123160">MGFGILFGPCGLNGCLSPLVSESRLPGFGGIELLHMVLVLVFLFVDDLALSGPTLPTVVKFKLLLILLLRVGFDAQQRKVYALAVDCRKEELKKALESCGIDLSIAEEGVILGVKIAYRGDFLVLNCDRSRRLSVVIGFVRMVASGEAFTKRLGFKAAGCLAFDPARLHPISRACADGVRSLLGRCFSQLGWSDPLDVSRLSESSQAAWKCLVDWMQNICTHDSAVCSHRSPVRFADAPELKIRAYCDASLTGGGFIAFVDDVELFSEAFLWRRAERRWHSNRRELCVLLRLLQNLCDFLHYRRRIVPQGNPQGVHITIFCDNAACVAWSQDSERGDLIERSKGVERRAIARLVSGLHDELLELRHLCKPPTSNPSPSPYTVEISHLPGCSNDKADTLSRIYDRRTEAGKSLADCLADATGILDERARDPTRMGCGWDKLNSDKDPLVADWHPSSLEKTDEKEVSDKCCFLADWSTVHSDSWSVNLCALAVCHGAPPADVVYHLQDSEKLWKPLMECESLVDRASRYSYDLDDALHLLWFVKTIIYMLKANVKETLHEFRQPSYDGTAVRYIAARSCQLSDPRYTLYLSGAETLVCCGPLYLSSSKELGSLVSDSERIASYPPTVVYRSGTASGRVVLKPVIPRGSSCARFRSLVIRVAHRSCVHGGADGTCAQIVDFHLPAGLASCRDFIKQCLICQISRAKRVWVNPMSLGVRSSDGSTPADLLRCPPYWRVGVDFFCLGMRCKVLTCTCLMSGHVTMVRCDEDARSSVKALRRIQLLRGGLREVYTDTASYFMCSAFTRSMQKELGAAVYPLNARSPHEGGKYEKLHDLAARKLRVLLRDCVGKVASKTDEEVDELLLRCCHLLNSRPIGSFYFNRDGVKSPVSPNVLAFGYEHHTGAQFGVESAPCSPGRDQRAVRDAFEHYHWQRMKEKSITACRSKCPKNSNALQLEVGDTVLVYTPPNRKLAFHWRLAHVAAIRTNRSIQVVYPNDQRLCSENIYNVVKVDHEVAADCVLPEERDFRWDCEREDDALPSRIGMCIEVALKVRGEKTKRWYPAKVSHVWASGHVTVNWFDGDPPERLWLEAEDWYILDGEPIEEG</sequence>
<gene>
    <name evidence="2" type="ORF">FOL47_001709</name>
</gene>
<dbReference type="GO" id="GO:0015074">
    <property type="term" value="P:DNA integration"/>
    <property type="evidence" value="ECO:0007669"/>
    <property type="project" value="InterPro"/>
</dbReference>
<dbReference type="AlphaFoldDB" id="A0A7J6KR70"/>
<reference evidence="2 3" key="1">
    <citation type="submission" date="2020-04" db="EMBL/GenBank/DDBJ databases">
        <title>Perkinsus chesapeaki whole genome sequence.</title>
        <authorList>
            <person name="Bogema D.R."/>
        </authorList>
    </citation>
    <scope>NUCLEOTIDE SEQUENCE [LARGE SCALE GENOMIC DNA]</scope>
    <source>
        <strain evidence="2">ATCC PRA-425</strain>
    </source>
</reference>
<dbReference type="Proteomes" id="UP000591131">
    <property type="component" value="Unassembled WGS sequence"/>
</dbReference>
<keyword evidence="3" id="KW-1185">Reference proteome</keyword>
<evidence type="ECO:0000259" key="1">
    <source>
        <dbReference type="PROSITE" id="PS50994"/>
    </source>
</evidence>
<evidence type="ECO:0000313" key="2">
    <source>
        <dbReference type="EMBL" id="KAF4649815.1"/>
    </source>
</evidence>
<dbReference type="InterPro" id="IPR012337">
    <property type="entry name" value="RNaseH-like_sf"/>
</dbReference>
<dbReference type="InterPro" id="IPR036397">
    <property type="entry name" value="RNaseH_sf"/>
</dbReference>
<dbReference type="PROSITE" id="PS50994">
    <property type="entry name" value="INTEGRASE"/>
    <property type="match status" value="1"/>
</dbReference>
<protein>
    <recommendedName>
        <fullName evidence="1">Integrase catalytic domain-containing protein</fullName>
    </recommendedName>
</protein>
<feature type="domain" description="Integrase catalytic" evidence="1">
    <location>
        <begin position="718"/>
        <end position="893"/>
    </location>
</feature>
<name>A0A7J6KR70_PERCH</name>
<dbReference type="OrthoDB" id="10429387at2759"/>
<accession>A0A7J6KR70</accession>
<feature type="non-terminal residue" evidence="2">
    <location>
        <position position="1101"/>
    </location>
</feature>
<dbReference type="SUPFAM" id="SSF53098">
    <property type="entry name" value="Ribonuclease H-like"/>
    <property type="match status" value="1"/>
</dbReference>
<dbReference type="InterPro" id="IPR001584">
    <property type="entry name" value="Integrase_cat-core"/>
</dbReference>
<proteinExistence type="predicted"/>
<comment type="caution">
    <text evidence="2">The sequence shown here is derived from an EMBL/GenBank/DDBJ whole genome shotgun (WGS) entry which is preliminary data.</text>
</comment>
<organism evidence="2 3">
    <name type="scientific">Perkinsus chesapeaki</name>
    <name type="common">Clam parasite</name>
    <name type="synonym">Perkinsus andrewsi</name>
    <dbReference type="NCBI Taxonomy" id="330153"/>
    <lineage>
        <taxon>Eukaryota</taxon>
        <taxon>Sar</taxon>
        <taxon>Alveolata</taxon>
        <taxon>Perkinsozoa</taxon>
        <taxon>Perkinsea</taxon>
        <taxon>Perkinsida</taxon>
        <taxon>Perkinsidae</taxon>
        <taxon>Perkinsus</taxon>
    </lineage>
</organism>